<dbReference type="KEGG" id="knv:Pan216_26770"/>
<keyword evidence="7 9" id="KW-0234">DNA repair</keyword>
<comment type="subcellular location">
    <subcellularLocation>
        <location evidence="9">Cytoplasm</location>
    </subcellularLocation>
</comment>
<keyword evidence="4 9" id="KW-0235">DNA replication</keyword>
<organism evidence="11 12">
    <name type="scientific">Kolteria novifilia</name>
    <dbReference type="NCBI Taxonomy" id="2527975"/>
    <lineage>
        <taxon>Bacteria</taxon>
        <taxon>Pseudomonadati</taxon>
        <taxon>Planctomycetota</taxon>
        <taxon>Planctomycetia</taxon>
        <taxon>Kolteriales</taxon>
        <taxon>Kolteriaceae</taxon>
        <taxon>Kolteria</taxon>
    </lineage>
</organism>
<dbReference type="InterPro" id="IPR004805">
    <property type="entry name" value="DnaE2/DnaE/PolC"/>
</dbReference>
<proteinExistence type="inferred from homology"/>
<dbReference type="InterPro" id="IPR016195">
    <property type="entry name" value="Pol/histidinol_Pase-like"/>
</dbReference>
<dbReference type="RefSeq" id="WP_145258357.1">
    <property type="nucleotide sequence ID" value="NZ_CP036279.1"/>
</dbReference>
<dbReference type="GO" id="GO:0008408">
    <property type="term" value="F:3'-5' exonuclease activity"/>
    <property type="evidence" value="ECO:0007669"/>
    <property type="project" value="InterPro"/>
</dbReference>
<dbReference type="SMART" id="SM00481">
    <property type="entry name" value="POLIIIAc"/>
    <property type="match status" value="1"/>
</dbReference>
<evidence type="ECO:0000256" key="3">
    <source>
        <dbReference type="ARBA" id="ARBA00022695"/>
    </source>
</evidence>
<evidence type="ECO:0000256" key="4">
    <source>
        <dbReference type="ARBA" id="ARBA00022705"/>
    </source>
</evidence>
<protein>
    <recommendedName>
        <fullName evidence="9">Error-prone DNA polymerase</fullName>
        <ecNumber evidence="9">2.7.7.7</ecNumber>
    </recommendedName>
</protein>
<dbReference type="InterPro" id="IPR011708">
    <property type="entry name" value="DNA_pol3_alpha_NTPase_dom"/>
</dbReference>
<dbReference type="Pfam" id="PF02811">
    <property type="entry name" value="PHP"/>
    <property type="match status" value="1"/>
</dbReference>
<dbReference type="EMBL" id="CP036279">
    <property type="protein sequence ID" value="QDU61812.1"/>
    <property type="molecule type" value="Genomic_DNA"/>
</dbReference>
<dbReference type="InterPro" id="IPR040982">
    <property type="entry name" value="DNA_pol3_finger"/>
</dbReference>
<keyword evidence="3 9" id="KW-0548">Nucleotidyltransferase</keyword>
<dbReference type="EC" id="2.7.7.7" evidence="9"/>
<sequence>MPELPDAKRAVPIVRPVRSSCQALGPAYAELHAKSNFSFLEGASHPDELVSQAALLGYTAIAVTDRSSLAGVVRAHVAAKEADLPLLIGAEITPADAAPAVLWATDRAAYGRLCQLLTLGRRRAPKGECDLAWNDLAAWHEGLLVGVLTPAEHDPPADHARELSRYRELFGDRCHALAEPWRGPDDEGYLDRIAATAKRARVPMVAAGDVHYHVPERQDLHDCLVAIGQGLPVAEAGESLFPNSQRYLKTRELIARIFHRYPDAIARTVDVASRCRFSLDELRYEYPEEMLTDEALSPMEFLKRLTWEGAARRYPEGISDKVHRLLTHELELIEDLHYEAYFLTVWDLVRYARSRGILCQGRGSAANSAVCYCLEVTSVDPARIDLLFERFVSRERDEAPDIDIDFEHERREEVLQYIYEKYGRERAGMAAEVITYRPRSAVRDLGKTLGLSLDRIDTLSKAFDGRGQENELATCFHRAGLDPESPLGQRLQRLVAEILSFPRHLSQHVGGMVMTRGLLCELVPIENAAMPDRTVIQWDKDDLDALGILKVDCLGLGMLTAIRKAFELIARHEGRQLTLATVPPEDPAVYSMIQEADTIGVFQVESRAQMAMLPRLKPNCYYDLVVEVAIVRPGPIQGNMVHPYLRRRMGDEEVDYPSDAVRDVLQKTLGVPIFQEQAMRLAVVAAGFTPGEADQLRRAMGAWRKTGVIDRFHRKLVEGMKANGFTLEYAERVFNQIRGFGEYGFPESHAASFALLVYVSAWIKRHYPAVFTAALLNSQPLGFYAPAQLIRDARDHGVEVRPIDVNRSDWDMTLESKGHKEQSRPNQEPRALRLGLEPRALRLGLEPWALRLGLRLSKGLSKARIEQMVRTRTEQGLFRSLKDLGRRGGLSKRELTRLARTDALGSLKLDRRAGLWEALAQGEEPPLFAGLEADSGPAALPSLSEYEEVAADYRAAGLSLRQHPFGFIRERLNDLGVVRAVDLKTYPNKKPVRVAGLVLMRQQPGTAKGIRFVTLEDETGVANLVVYLKTWERQHHSARRAPAMLAHGILEREQGVIHVITHTIKDVSSLLADVRVKSRDYR</sequence>
<evidence type="ECO:0000259" key="10">
    <source>
        <dbReference type="SMART" id="SM00481"/>
    </source>
</evidence>
<keyword evidence="5 9" id="KW-0227">DNA damage</keyword>
<keyword evidence="2 9" id="KW-0808">Transferase</keyword>
<keyword evidence="12" id="KW-1185">Reference proteome</keyword>
<dbReference type="SUPFAM" id="SSF89550">
    <property type="entry name" value="PHP domain-like"/>
    <property type="match status" value="1"/>
</dbReference>
<reference evidence="11 12" key="1">
    <citation type="submission" date="2019-02" db="EMBL/GenBank/DDBJ databases">
        <title>Deep-cultivation of Planctomycetes and their phenomic and genomic characterization uncovers novel biology.</title>
        <authorList>
            <person name="Wiegand S."/>
            <person name="Jogler M."/>
            <person name="Boedeker C."/>
            <person name="Pinto D."/>
            <person name="Vollmers J."/>
            <person name="Rivas-Marin E."/>
            <person name="Kohn T."/>
            <person name="Peeters S.H."/>
            <person name="Heuer A."/>
            <person name="Rast P."/>
            <person name="Oberbeckmann S."/>
            <person name="Bunk B."/>
            <person name="Jeske O."/>
            <person name="Meyerdierks A."/>
            <person name="Storesund J.E."/>
            <person name="Kallscheuer N."/>
            <person name="Luecker S."/>
            <person name="Lage O.M."/>
            <person name="Pohl T."/>
            <person name="Merkel B.J."/>
            <person name="Hornburger P."/>
            <person name="Mueller R.-W."/>
            <person name="Bruemmer F."/>
            <person name="Labrenz M."/>
            <person name="Spormann A.M."/>
            <person name="Op den Camp H."/>
            <person name="Overmann J."/>
            <person name="Amann R."/>
            <person name="Jetten M.S.M."/>
            <person name="Mascher T."/>
            <person name="Medema M.H."/>
            <person name="Devos D.P."/>
            <person name="Kaster A.-K."/>
            <person name="Ovreas L."/>
            <person name="Rohde M."/>
            <person name="Galperin M.Y."/>
            <person name="Jogler C."/>
        </authorList>
    </citation>
    <scope>NUCLEOTIDE SEQUENCE [LARGE SCALE GENOMIC DNA]</scope>
    <source>
        <strain evidence="11 12">Pan216</strain>
    </source>
</reference>
<dbReference type="Gene3D" id="3.20.20.140">
    <property type="entry name" value="Metal-dependent hydrolases"/>
    <property type="match status" value="1"/>
</dbReference>
<feature type="domain" description="Polymerase/histidinol phosphatase N-terminal" evidence="10">
    <location>
        <begin position="29"/>
        <end position="96"/>
    </location>
</feature>
<gene>
    <name evidence="9 11" type="primary">dnaE2</name>
    <name evidence="11" type="ORF">Pan216_26770</name>
</gene>
<comment type="catalytic activity">
    <reaction evidence="8 9">
        <text>DNA(n) + a 2'-deoxyribonucleoside 5'-triphosphate = DNA(n+1) + diphosphate</text>
        <dbReference type="Rhea" id="RHEA:22508"/>
        <dbReference type="Rhea" id="RHEA-COMP:17339"/>
        <dbReference type="Rhea" id="RHEA-COMP:17340"/>
        <dbReference type="ChEBI" id="CHEBI:33019"/>
        <dbReference type="ChEBI" id="CHEBI:61560"/>
        <dbReference type="ChEBI" id="CHEBI:173112"/>
        <dbReference type="EC" id="2.7.7.7"/>
    </reaction>
</comment>
<dbReference type="CDD" id="cd04485">
    <property type="entry name" value="DnaE_OBF"/>
    <property type="match status" value="1"/>
</dbReference>
<comment type="function">
    <text evidence="9">DNA polymerase involved in damage-induced mutagenesis and translesion synthesis (TLS). It is not the major replicative DNA polymerase.</text>
</comment>
<dbReference type="NCBIfam" id="TIGR00594">
    <property type="entry name" value="polc"/>
    <property type="match status" value="1"/>
</dbReference>
<dbReference type="NCBIfam" id="NF004225">
    <property type="entry name" value="PRK05672.1"/>
    <property type="match status" value="1"/>
</dbReference>
<dbReference type="Pfam" id="PF14579">
    <property type="entry name" value="HHH_6"/>
    <property type="match status" value="1"/>
</dbReference>
<dbReference type="HAMAP" id="MF_01902">
    <property type="entry name" value="DNApol_error_prone"/>
    <property type="match status" value="1"/>
</dbReference>
<dbReference type="InterPro" id="IPR004013">
    <property type="entry name" value="PHP_dom"/>
</dbReference>
<dbReference type="InterPro" id="IPR023073">
    <property type="entry name" value="DnaE2"/>
</dbReference>
<dbReference type="GO" id="GO:0006260">
    <property type="term" value="P:DNA replication"/>
    <property type="evidence" value="ECO:0007669"/>
    <property type="project" value="UniProtKB-KW"/>
</dbReference>
<dbReference type="GO" id="GO:0005737">
    <property type="term" value="C:cytoplasm"/>
    <property type="evidence" value="ECO:0007669"/>
    <property type="project" value="UniProtKB-SubCell"/>
</dbReference>
<dbReference type="GO" id="GO:0006281">
    <property type="term" value="P:DNA repair"/>
    <property type="evidence" value="ECO:0007669"/>
    <property type="project" value="UniProtKB-UniRule"/>
</dbReference>
<dbReference type="InterPro" id="IPR029460">
    <property type="entry name" value="DNAPol_HHH"/>
</dbReference>
<evidence type="ECO:0000256" key="2">
    <source>
        <dbReference type="ARBA" id="ARBA00022679"/>
    </source>
</evidence>
<dbReference type="Pfam" id="PF07733">
    <property type="entry name" value="DNA_pol3_alpha"/>
    <property type="match status" value="1"/>
</dbReference>
<dbReference type="GO" id="GO:0003887">
    <property type="term" value="F:DNA-directed DNA polymerase activity"/>
    <property type="evidence" value="ECO:0007669"/>
    <property type="project" value="UniProtKB-UniRule"/>
</dbReference>
<dbReference type="CDD" id="cd07434">
    <property type="entry name" value="PHP_PolIIIA_DnaE2"/>
    <property type="match status" value="1"/>
</dbReference>
<comment type="similarity">
    <text evidence="9">Belongs to the DNA polymerase type-C family. DnaE2 subfamily.</text>
</comment>
<evidence type="ECO:0000313" key="12">
    <source>
        <dbReference type="Proteomes" id="UP000317093"/>
    </source>
</evidence>
<dbReference type="OrthoDB" id="9803237at2"/>
<evidence type="ECO:0000256" key="5">
    <source>
        <dbReference type="ARBA" id="ARBA00022763"/>
    </source>
</evidence>
<keyword evidence="6 9" id="KW-0239">DNA-directed DNA polymerase</keyword>
<evidence type="ECO:0000256" key="9">
    <source>
        <dbReference type="HAMAP-Rule" id="MF_01902"/>
    </source>
</evidence>
<name>A0A518B4E6_9BACT</name>
<dbReference type="PANTHER" id="PTHR32294">
    <property type="entry name" value="DNA POLYMERASE III SUBUNIT ALPHA"/>
    <property type="match status" value="1"/>
</dbReference>
<dbReference type="Pfam" id="PF17657">
    <property type="entry name" value="DNA_pol3_finger"/>
    <property type="match status" value="1"/>
</dbReference>
<dbReference type="Proteomes" id="UP000317093">
    <property type="component" value="Chromosome"/>
</dbReference>
<evidence type="ECO:0000256" key="1">
    <source>
        <dbReference type="ARBA" id="ARBA00022490"/>
    </source>
</evidence>
<keyword evidence="1 9" id="KW-0963">Cytoplasm</keyword>
<dbReference type="InterPro" id="IPR003141">
    <property type="entry name" value="Pol/His_phosphatase_N"/>
</dbReference>
<evidence type="ECO:0000256" key="7">
    <source>
        <dbReference type="ARBA" id="ARBA00023204"/>
    </source>
</evidence>
<evidence type="ECO:0000256" key="8">
    <source>
        <dbReference type="ARBA" id="ARBA00049244"/>
    </source>
</evidence>
<dbReference type="PANTHER" id="PTHR32294:SF4">
    <property type="entry name" value="ERROR-PRONE DNA POLYMERASE"/>
    <property type="match status" value="1"/>
</dbReference>
<dbReference type="AlphaFoldDB" id="A0A518B4E6"/>
<evidence type="ECO:0000313" key="11">
    <source>
        <dbReference type="EMBL" id="QDU61812.1"/>
    </source>
</evidence>
<accession>A0A518B4E6</accession>
<evidence type="ECO:0000256" key="6">
    <source>
        <dbReference type="ARBA" id="ARBA00022932"/>
    </source>
</evidence>